<name>A0ABQ2FZ54_9DEIO</name>
<dbReference type="InterPro" id="IPR036615">
    <property type="entry name" value="Mur_ligase_C_dom_sf"/>
</dbReference>
<evidence type="ECO:0000256" key="8">
    <source>
        <dbReference type="ARBA" id="ARBA00022840"/>
    </source>
</evidence>
<evidence type="ECO:0000313" key="20">
    <source>
        <dbReference type="Proteomes" id="UP000639973"/>
    </source>
</evidence>
<comment type="similarity">
    <text evidence="14">Belongs to the MurCDEF family.</text>
</comment>
<evidence type="ECO:0000256" key="3">
    <source>
        <dbReference type="ARBA" id="ARBA00012211"/>
    </source>
</evidence>
<dbReference type="EMBL" id="BMOL01000001">
    <property type="protein sequence ID" value="GGL67237.1"/>
    <property type="molecule type" value="Genomic_DNA"/>
</dbReference>
<dbReference type="Gene3D" id="3.90.190.20">
    <property type="entry name" value="Mur ligase, C-terminal domain"/>
    <property type="match status" value="1"/>
</dbReference>
<evidence type="ECO:0000256" key="5">
    <source>
        <dbReference type="ARBA" id="ARBA00022598"/>
    </source>
</evidence>
<dbReference type="InterPro" id="IPR000713">
    <property type="entry name" value="Mur_ligase_N"/>
</dbReference>
<evidence type="ECO:0000259" key="16">
    <source>
        <dbReference type="Pfam" id="PF01225"/>
    </source>
</evidence>
<dbReference type="InterPro" id="IPR004101">
    <property type="entry name" value="Mur_ligase_C"/>
</dbReference>
<dbReference type="Proteomes" id="UP000639973">
    <property type="component" value="Unassembled WGS sequence"/>
</dbReference>
<dbReference type="NCBIfam" id="TIGR01082">
    <property type="entry name" value="murC"/>
    <property type="match status" value="1"/>
</dbReference>
<dbReference type="Pfam" id="PF02875">
    <property type="entry name" value="Mur_ligase_C"/>
    <property type="match status" value="1"/>
</dbReference>
<protein>
    <recommendedName>
        <fullName evidence="3 14">UDP-N-acetylmuramate--L-alanine ligase</fullName>
        <ecNumber evidence="3 14">6.3.2.8</ecNumber>
    </recommendedName>
    <alternativeName>
        <fullName evidence="14">UDP-N-acetylmuramoyl-L-alanine synthetase</fullName>
    </alternativeName>
</protein>
<keyword evidence="6 14" id="KW-0132">Cell division</keyword>
<dbReference type="Gene3D" id="3.40.1190.10">
    <property type="entry name" value="Mur-like, catalytic domain"/>
    <property type="match status" value="1"/>
</dbReference>
<gene>
    <name evidence="14 19" type="primary">murC</name>
    <name evidence="19" type="ORF">GCM10010840_01470</name>
</gene>
<evidence type="ECO:0000256" key="15">
    <source>
        <dbReference type="SAM" id="MobiDB-lite"/>
    </source>
</evidence>
<reference evidence="20" key="1">
    <citation type="journal article" date="2019" name="Int. J. Syst. Evol. Microbiol.">
        <title>The Global Catalogue of Microorganisms (GCM) 10K type strain sequencing project: providing services to taxonomists for standard genome sequencing and annotation.</title>
        <authorList>
            <consortium name="The Broad Institute Genomics Platform"/>
            <consortium name="The Broad Institute Genome Sequencing Center for Infectious Disease"/>
            <person name="Wu L."/>
            <person name="Ma J."/>
        </authorList>
    </citation>
    <scope>NUCLEOTIDE SEQUENCE [LARGE SCALE GENOMIC DNA]</scope>
    <source>
        <strain evidence="20">JCM 15442</strain>
    </source>
</reference>
<evidence type="ECO:0000256" key="2">
    <source>
        <dbReference type="ARBA" id="ARBA00004752"/>
    </source>
</evidence>
<evidence type="ECO:0000256" key="7">
    <source>
        <dbReference type="ARBA" id="ARBA00022741"/>
    </source>
</evidence>
<evidence type="ECO:0000256" key="14">
    <source>
        <dbReference type="HAMAP-Rule" id="MF_00046"/>
    </source>
</evidence>
<keyword evidence="8 14" id="KW-0067">ATP-binding</keyword>
<dbReference type="HAMAP" id="MF_00046">
    <property type="entry name" value="MurC"/>
    <property type="match status" value="1"/>
</dbReference>
<keyword evidence="4 14" id="KW-0963">Cytoplasm</keyword>
<dbReference type="InterPro" id="IPR005758">
    <property type="entry name" value="UDP-N-AcMur_Ala_ligase_MurC"/>
</dbReference>
<keyword evidence="5 14" id="KW-0436">Ligase</keyword>
<dbReference type="InterPro" id="IPR050061">
    <property type="entry name" value="MurCDEF_pg_biosynth"/>
</dbReference>
<feature type="region of interest" description="Disordered" evidence="15">
    <location>
        <begin position="1"/>
        <end position="25"/>
    </location>
</feature>
<evidence type="ECO:0000256" key="4">
    <source>
        <dbReference type="ARBA" id="ARBA00022490"/>
    </source>
</evidence>
<evidence type="ECO:0000259" key="18">
    <source>
        <dbReference type="Pfam" id="PF08245"/>
    </source>
</evidence>
<feature type="domain" description="Mur ligase central" evidence="18">
    <location>
        <begin position="138"/>
        <end position="314"/>
    </location>
</feature>
<evidence type="ECO:0000256" key="13">
    <source>
        <dbReference type="ARBA" id="ARBA00047833"/>
    </source>
</evidence>
<keyword evidence="12 14" id="KW-0961">Cell wall biogenesis/degradation</keyword>
<dbReference type="SUPFAM" id="SSF53623">
    <property type="entry name" value="MurD-like peptide ligases, catalytic domain"/>
    <property type="match status" value="1"/>
</dbReference>
<dbReference type="SUPFAM" id="SSF53244">
    <property type="entry name" value="MurD-like peptide ligases, peptide-binding domain"/>
    <property type="match status" value="1"/>
</dbReference>
<keyword evidence="7 14" id="KW-0547">Nucleotide-binding</keyword>
<feature type="domain" description="Mur ligase N-terminal catalytic" evidence="16">
    <location>
        <begin position="28"/>
        <end position="130"/>
    </location>
</feature>
<evidence type="ECO:0000259" key="17">
    <source>
        <dbReference type="Pfam" id="PF02875"/>
    </source>
</evidence>
<comment type="caution">
    <text evidence="19">The sequence shown here is derived from an EMBL/GenBank/DDBJ whole genome shotgun (WGS) entry which is preliminary data.</text>
</comment>
<dbReference type="Pfam" id="PF08245">
    <property type="entry name" value="Mur_ligase_M"/>
    <property type="match status" value="1"/>
</dbReference>
<dbReference type="SUPFAM" id="SSF51984">
    <property type="entry name" value="MurCD N-terminal domain"/>
    <property type="match status" value="1"/>
</dbReference>
<evidence type="ECO:0000256" key="6">
    <source>
        <dbReference type="ARBA" id="ARBA00022618"/>
    </source>
</evidence>
<dbReference type="Pfam" id="PF01225">
    <property type="entry name" value="Mur_ligase"/>
    <property type="match status" value="1"/>
</dbReference>
<feature type="domain" description="Mur ligase C-terminal" evidence="17">
    <location>
        <begin position="337"/>
        <end position="466"/>
    </location>
</feature>
<evidence type="ECO:0000256" key="9">
    <source>
        <dbReference type="ARBA" id="ARBA00022960"/>
    </source>
</evidence>
<evidence type="ECO:0000256" key="11">
    <source>
        <dbReference type="ARBA" id="ARBA00023306"/>
    </source>
</evidence>
<comment type="subcellular location">
    <subcellularLocation>
        <location evidence="1 14">Cytoplasm</location>
    </subcellularLocation>
</comment>
<keyword evidence="20" id="KW-1185">Reference proteome</keyword>
<evidence type="ECO:0000313" key="19">
    <source>
        <dbReference type="EMBL" id="GGL67237.1"/>
    </source>
</evidence>
<keyword evidence="10 14" id="KW-0573">Peptidoglycan synthesis</keyword>
<dbReference type="EC" id="6.3.2.8" evidence="3 14"/>
<comment type="pathway">
    <text evidence="2 14">Cell wall biogenesis; peptidoglycan biosynthesis.</text>
</comment>
<organism evidence="19 20">
    <name type="scientific">Deinococcus aerolatus</name>
    <dbReference type="NCBI Taxonomy" id="522487"/>
    <lineage>
        <taxon>Bacteria</taxon>
        <taxon>Thermotogati</taxon>
        <taxon>Deinococcota</taxon>
        <taxon>Deinococci</taxon>
        <taxon>Deinococcales</taxon>
        <taxon>Deinococcaceae</taxon>
        <taxon>Deinococcus</taxon>
    </lineage>
</organism>
<dbReference type="InterPro" id="IPR036565">
    <property type="entry name" value="Mur-like_cat_sf"/>
</dbReference>
<comment type="function">
    <text evidence="14">Cell wall formation.</text>
</comment>
<dbReference type="PANTHER" id="PTHR43445">
    <property type="entry name" value="UDP-N-ACETYLMURAMATE--L-ALANINE LIGASE-RELATED"/>
    <property type="match status" value="1"/>
</dbReference>
<dbReference type="PANTHER" id="PTHR43445:SF3">
    <property type="entry name" value="UDP-N-ACETYLMURAMATE--L-ALANINE LIGASE"/>
    <property type="match status" value="1"/>
</dbReference>
<dbReference type="GO" id="GO:0016874">
    <property type="term" value="F:ligase activity"/>
    <property type="evidence" value="ECO:0007669"/>
    <property type="project" value="UniProtKB-KW"/>
</dbReference>
<evidence type="ECO:0000256" key="12">
    <source>
        <dbReference type="ARBA" id="ARBA00023316"/>
    </source>
</evidence>
<evidence type="ECO:0000256" key="1">
    <source>
        <dbReference type="ARBA" id="ARBA00004496"/>
    </source>
</evidence>
<evidence type="ECO:0000256" key="10">
    <source>
        <dbReference type="ARBA" id="ARBA00022984"/>
    </source>
</evidence>
<dbReference type="Gene3D" id="3.40.50.720">
    <property type="entry name" value="NAD(P)-binding Rossmann-like Domain"/>
    <property type="match status" value="1"/>
</dbReference>
<proteinExistence type="inferred from homology"/>
<dbReference type="InterPro" id="IPR013221">
    <property type="entry name" value="Mur_ligase_cen"/>
</dbReference>
<comment type="catalytic activity">
    <reaction evidence="13 14">
        <text>UDP-N-acetyl-alpha-D-muramate + L-alanine + ATP = UDP-N-acetyl-alpha-D-muramoyl-L-alanine + ADP + phosphate + H(+)</text>
        <dbReference type="Rhea" id="RHEA:23372"/>
        <dbReference type="ChEBI" id="CHEBI:15378"/>
        <dbReference type="ChEBI" id="CHEBI:30616"/>
        <dbReference type="ChEBI" id="CHEBI:43474"/>
        <dbReference type="ChEBI" id="CHEBI:57972"/>
        <dbReference type="ChEBI" id="CHEBI:70757"/>
        <dbReference type="ChEBI" id="CHEBI:83898"/>
        <dbReference type="ChEBI" id="CHEBI:456216"/>
        <dbReference type="EC" id="6.3.2.8"/>
    </reaction>
</comment>
<keyword evidence="9 14" id="KW-0133">Cell shape</keyword>
<keyword evidence="11 14" id="KW-0131">Cell cycle</keyword>
<sequence length="485" mass="50712">MAPLPPSTMTDPSLPSPTPDAARPEPLHYHLMGIGGIGMSAFARLLHARGARVSGCDESVTELTAQLLAEGIAVGRGHSAAHVTTQPHSRIDVLVASEAVPKSHPELVAAREAGIEVRPRMALLDELLRAGPSIGVIGTHGKTTTTSMIAVALAGAGLDPSAFVGGIVPEFGSNARVGAGPFVAEVDESDRAFAELGSETAVFTNAEDDHVGGNQATYWATVEEQHAGFARYVAQSGRVLLCADWPGLADLCAGTQETLSYGQAEGADYRAVHLRPDPDGTSFTVTFQGEALGEARVGLPGVHNVLNALAALAVNHLYGGAFGAAAAALAAFGGPGRRWQRIGTLNGALVIDDYAHNATKVAAAVQAARQTGRRVRVVFQPHRYLRTQQSWPRLADALMDADEVLLLDIVAASEPPIEGIHTTLISDRMTANGHAGVRYLPDREEVLQVLRETAAPGDVIVTMGAGDVWKLARELVTPDAAGARP</sequence>
<accession>A0ABQ2FZ54</accession>
<feature type="binding site" evidence="14">
    <location>
        <begin position="138"/>
        <end position="144"/>
    </location>
    <ligand>
        <name>ATP</name>
        <dbReference type="ChEBI" id="CHEBI:30616"/>
    </ligand>
</feature>